<keyword evidence="1" id="KW-1133">Transmembrane helix</keyword>
<keyword evidence="3" id="KW-1185">Reference proteome</keyword>
<comment type="caution">
    <text evidence="2">The sequence shown here is derived from an EMBL/GenBank/DDBJ whole genome shotgun (WGS) entry which is preliminary data.</text>
</comment>
<reference evidence="2 3" key="1">
    <citation type="submission" date="2016-03" db="EMBL/GenBank/DDBJ databases">
        <authorList>
            <person name="Ploux O."/>
        </authorList>
    </citation>
    <scope>NUCLEOTIDE SEQUENCE [LARGE SCALE GENOMIC DNA]</scope>
    <source>
        <strain evidence="2 3">LPB0076</strain>
    </source>
</reference>
<feature type="transmembrane region" description="Helical" evidence="1">
    <location>
        <begin position="45"/>
        <end position="62"/>
    </location>
</feature>
<dbReference type="STRING" id="1763534.GCA_001831475_00044"/>
<dbReference type="AlphaFoldDB" id="A0A1B9E7Z4"/>
<organism evidence="2 3">
    <name type="scientific">Flavobacterium crassostreae</name>
    <dbReference type="NCBI Taxonomy" id="1763534"/>
    <lineage>
        <taxon>Bacteria</taxon>
        <taxon>Pseudomonadati</taxon>
        <taxon>Bacteroidota</taxon>
        <taxon>Flavobacteriia</taxon>
        <taxon>Flavobacteriales</taxon>
        <taxon>Flavobacteriaceae</taxon>
        <taxon>Flavobacterium</taxon>
    </lineage>
</organism>
<evidence type="ECO:0000313" key="3">
    <source>
        <dbReference type="Proteomes" id="UP000093510"/>
    </source>
</evidence>
<dbReference type="Proteomes" id="UP000093510">
    <property type="component" value="Unassembled WGS sequence"/>
</dbReference>
<proteinExistence type="predicted"/>
<sequence length="69" mass="8396">MYRFVGKPTIQKLKNNNMAPNYLINKQIFNLFRKLVRYSESLLPIYNNFILSYIALLFLYFIKNNTFEH</sequence>
<name>A0A1B9E7Z4_9FLAO</name>
<protein>
    <submittedName>
        <fullName evidence="2">Uncharacterized protein</fullName>
    </submittedName>
</protein>
<evidence type="ECO:0000313" key="2">
    <source>
        <dbReference type="EMBL" id="OCB78076.1"/>
    </source>
</evidence>
<keyword evidence="1" id="KW-0472">Membrane</keyword>
<keyword evidence="1" id="KW-0812">Transmembrane</keyword>
<accession>A0A1B9E7Z4</accession>
<dbReference type="EMBL" id="LVEP01000013">
    <property type="protein sequence ID" value="OCB78076.1"/>
    <property type="molecule type" value="Genomic_DNA"/>
</dbReference>
<gene>
    <name evidence="2" type="ORF">LPBF_03775</name>
</gene>
<evidence type="ECO:0000256" key="1">
    <source>
        <dbReference type="SAM" id="Phobius"/>
    </source>
</evidence>